<feature type="domain" description="WYL" evidence="1">
    <location>
        <begin position="139"/>
        <end position="203"/>
    </location>
</feature>
<reference evidence="4 5" key="1">
    <citation type="submission" date="2024-04" db="EMBL/GenBank/DDBJ databases">
        <authorList>
            <person name="Abashina T."/>
            <person name="Shaikin A."/>
        </authorList>
    </citation>
    <scope>NUCLEOTIDE SEQUENCE [LARGE SCALE GENOMIC DNA]</scope>
    <source>
        <strain evidence="4 5">AAFK</strain>
    </source>
</reference>
<dbReference type="InterPro" id="IPR059020">
    <property type="entry name" value="CapW_CTD"/>
</dbReference>
<dbReference type="PANTHER" id="PTHR34580:SF3">
    <property type="entry name" value="PROTEIN PAFB"/>
    <property type="match status" value="1"/>
</dbReference>
<evidence type="ECO:0000313" key="5">
    <source>
        <dbReference type="Proteomes" id="UP001446205"/>
    </source>
</evidence>
<feature type="domain" description="DNA-binding transcriptional repressor CapW winged helix-turn-helix" evidence="3">
    <location>
        <begin position="25"/>
        <end position="106"/>
    </location>
</feature>
<dbReference type="Proteomes" id="UP001446205">
    <property type="component" value="Unassembled WGS sequence"/>
</dbReference>
<dbReference type="InterPro" id="IPR026881">
    <property type="entry name" value="WYL_dom"/>
</dbReference>
<dbReference type="PANTHER" id="PTHR34580">
    <property type="match status" value="1"/>
</dbReference>
<accession>A0ABU9D5P0</accession>
<sequence>MRLSRSGEIKLPIHVIDKEAPLKWEVRQRLTLLEATVLWTDCLGTRDLVNAFGISRVQASNDIGLYLTLFPGSLLYDRSRKCYRAGSSFQPHFLRGTPEEFLHLLKSAAGPDGPVLVLLGELPPVEIVSPLERELRLDTLQAISQAIRESRCLQLDYQSLNREAPVTHTLVPHALVYNGYRWHMRAYSESHGEFRDFVLARIQGKPLLREIRDQNAAADTAWQTYVTLRIGPHPGLTPAQRAVIEDDFGMQQGEVTKRLRAALLPYFLRLMHLEIEPHAGSAREQQIVLLNAEELRPWVRF</sequence>
<comment type="caution">
    <text evidence="4">The sequence shown here is derived from an EMBL/GenBank/DDBJ whole genome shotgun (WGS) entry which is preliminary data.</text>
</comment>
<protein>
    <submittedName>
        <fullName evidence="4">WYL domain-containing protein</fullName>
    </submittedName>
</protein>
<dbReference type="InterPro" id="IPR016634">
    <property type="entry name" value="CapW-like"/>
</dbReference>
<evidence type="ECO:0000259" key="1">
    <source>
        <dbReference type="Pfam" id="PF13280"/>
    </source>
</evidence>
<keyword evidence="5" id="KW-1185">Reference proteome</keyword>
<feature type="domain" description="DNA-binding transcriptional repressor CapW C-terminal dimerisation" evidence="2">
    <location>
        <begin position="226"/>
        <end position="295"/>
    </location>
</feature>
<dbReference type="InterPro" id="IPR051534">
    <property type="entry name" value="CBASS_pafABC_assoc_protein"/>
</dbReference>
<evidence type="ECO:0000313" key="4">
    <source>
        <dbReference type="EMBL" id="MEK8088864.1"/>
    </source>
</evidence>
<proteinExistence type="predicted"/>
<dbReference type="PROSITE" id="PS52050">
    <property type="entry name" value="WYL"/>
    <property type="match status" value="1"/>
</dbReference>
<dbReference type="RefSeq" id="WP_341369929.1">
    <property type="nucleotide sequence ID" value="NZ_JBBPCO010000002.1"/>
</dbReference>
<dbReference type="InterPro" id="IPR059019">
    <property type="entry name" value="WHD_CapW"/>
</dbReference>
<organism evidence="4 5">
    <name type="scientific">Thermithiobacillus plumbiphilus</name>
    <dbReference type="NCBI Taxonomy" id="1729899"/>
    <lineage>
        <taxon>Bacteria</taxon>
        <taxon>Pseudomonadati</taxon>
        <taxon>Pseudomonadota</taxon>
        <taxon>Acidithiobacillia</taxon>
        <taxon>Acidithiobacillales</taxon>
        <taxon>Thermithiobacillaceae</taxon>
        <taxon>Thermithiobacillus</taxon>
    </lineage>
</organism>
<evidence type="ECO:0000259" key="3">
    <source>
        <dbReference type="Pfam" id="PF26109"/>
    </source>
</evidence>
<dbReference type="EMBL" id="JBBPCO010000002">
    <property type="protein sequence ID" value="MEK8088864.1"/>
    <property type="molecule type" value="Genomic_DNA"/>
</dbReference>
<dbReference type="PIRSF" id="PIRSF015558">
    <property type="entry name" value="Txn_reg_DeoR_prd"/>
    <property type="match status" value="1"/>
</dbReference>
<name>A0ABU9D5P0_9PROT</name>
<dbReference type="Pfam" id="PF26109">
    <property type="entry name" value="WHD_BrxR"/>
    <property type="match status" value="1"/>
</dbReference>
<dbReference type="Pfam" id="PF13280">
    <property type="entry name" value="WYL"/>
    <property type="match status" value="1"/>
</dbReference>
<gene>
    <name evidence="4" type="ORF">WOB96_03715</name>
</gene>
<evidence type="ECO:0000259" key="2">
    <source>
        <dbReference type="Pfam" id="PF26107"/>
    </source>
</evidence>
<dbReference type="Pfam" id="PF26107">
    <property type="entry name" value="BrxR_CTD"/>
    <property type="match status" value="1"/>
</dbReference>